<comment type="similarity">
    <text evidence="2 8">Belongs to the organo anion transporter (TC 2.A.60) family.</text>
</comment>
<dbReference type="HOGENOM" id="CLU_008954_1_2_1"/>
<feature type="transmembrane region" description="Helical" evidence="8">
    <location>
        <begin position="588"/>
        <end position="610"/>
    </location>
</feature>
<dbReference type="GO" id="GO:0055085">
    <property type="term" value="P:transmembrane transport"/>
    <property type="evidence" value="ECO:0007669"/>
    <property type="project" value="InterPro"/>
</dbReference>
<evidence type="ECO:0000256" key="2">
    <source>
        <dbReference type="ARBA" id="ARBA00009657"/>
    </source>
</evidence>
<accession>B3SCW9</accession>
<dbReference type="GO" id="GO:0005886">
    <property type="term" value="C:plasma membrane"/>
    <property type="evidence" value="ECO:0007669"/>
    <property type="project" value="UniProtKB-SubCell"/>
</dbReference>
<keyword evidence="11" id="KW-1185">Reference proteome</keyword>
<evidence type="ECO:0000313" key="11">
    <source>
        <dbReference type="Proteomes" id="UP000009022"/>
    </source>
</evidence>
<protein>
    <recommendedName>
        <fullName evidence="8">Solute carrier organic anion transporter family member</fullName>
    </recommendedName>
</protein>
<feature type="domain" description="Kazal-like" evidence="9">
    <location>
        <begin position="419"/>
        <end position="476"/>
    </location>
</feature>
<comment type="caution">
    <text evidence="8">Lacks conserved residue(s) required for the propagation of feature annotation.</text>
</comment>
<dbReference type="SUPFAM" id="SSF100895">
    <property type="entry name" value="Kazal-type serine protease inhibitors"/>
    <property type="match status" value="1"/>
</dbReference>
<reference evidence="10 11" key="1">
    <citation type="journal article" date="2008" name="Nature">
        <title>The Trichoplax genome and the nature of placozoans.</title>
        <authorList>
            <person name="Srivastava M."/>
            <person name="Begovic E."/>
            <person name="Chapman J."/>
            <person name="Putnam N.H."/>
            <person name="Hellsten U."/>
            <person name="Kawashima T."/>
            <person name="Kuo A."/>
            <person name="Mitros T."/>
            <person name="Salamov A."/>
            <person name="Carpenter M.L."/>
            <person name="Signorovitch A.Y."/>
            <person name="Moreno M.A."/>
            <person name="Kamm K."/>
            <person name="Grimwood J."/>
            <person name="Schmutz J."/>
            <person name="Shapiro H."/>
            <person name="Grigoriev I.V."/>
            <person name="Buss L.W."/>
            <person name="Schierwater B."/>
            <person name="Dellaporta S.L."/>
            <person name="Rokhsar D.S."/>
        </authorList>
    </citation>
    <scope>NUCLEOTIDE SEQUENCE [LARGE SCALE GENOMIC DNA]</scope>
    <source>
        <strain evidence="10 11">Grell-BS-1999</strain>
    </source>
</reference>
<feature type="non-terminal residue" evidence="10">
    <location>
        <position position="611"/>
    </location>
</feature>
<keyword evidence="3" id="KW-1003">Cell membrane</keyword>
<dbReference type="OrthoDB" id="5062115at2759"/>
<keyword evidence="4 8" id="KW-0812">Transmembrane</keyword>
<evidence type="ECO:0000313" key="10">
    <source>
        <dbReference type="EMBL" id="EDV19393.1"/>
    </source>
</evidence>
<organism evidence="10 11">
    <name type="scientific">Trichoplax adhaerens</name>
    <name type="common">Trichoplax reptans</name>
    <dbReference type="NCBI Taxonomy" id="10228"/>
    <lineage>
        <taxon>Eukaryota</taxon>
        <taxon>Metazoa</taxon>
        <taxon>Placozoa</taxon>
        <taxon>Uniplacotomia</taxon>
        <taxon>Trichoplacea</taxon>
        <taxon>Trichoplacidae</taxon>
        <taxon>Trichoplax</taxon>
    </lineage>
</organism>
<feature type="transmembrane region" description="Helical" evidence="8">
    <location>
        <begin position="346"/>
        <end position="367"/>
    </location>
</feature>
<evidence type="ECO:0000256" key="8">
    <source>
        <dbReference type="RuleBase" id="RU362056"/>
    </source>
</evidence>
<dbReference type="NCBIfam" id="TIGR00805">
    <property type="entry name" value="oat"/>
    <property type="match status" value="1"/>
</dbReference>
<proteinExistence type="inferred from homology"/>
<dbReference type="Pfam" id="PF07648">
    <property type="entry name" value="Kazal_2"/>
    <property type="match status" value="1"/>
</dbReference>
<keyword evidence="8" id="KW-0406">Ion transport</keyword>
<dbReference type="FunCoup" id="B3SCW9">
    <property type="interactions" value="132"/>
</dbReference>
<dbReference type="EMBL" id="DS985274">
    <property type="protein sequence ID" value="EDV19393.1"/>
    <property type="molecule type" value="Genomic_DNA"/>
</dbReference>
<dbReference type="InterPro" id="IPR004156">
    <property type="entry name" value="OATP"/>
</dbReference>
<keyword evidence="6 8" id="KW-0472">Membrane</keyword>
<dbReference type="PANTHER" id="PTHR11388">
    <property type="entry name" value="ORGANIC ANION TRANSPORTER"/>
    <property type="match status" value="1"/>
</dbReference>
<name>B3SCW9_TRIAD</name>
<dbReference type="FunFam" id="1.20.1250.20:FF:000507">
    <property type="entry name" value="Solute carrier organic anion transporter family member"/>
    <property type="match status" value="1"/>
</dbReference>
<evidence type="ECO:0000256" key="7">
    <source>
        <dbReference type="ARBA" id="ARBA00023157"/>
    </source>
</evidence>
<dbReference type="GeneID" id="6759295"/>
<gene>
    <name evidence="10" type="ORF">TRIADDRAFT_1179</name>
</gene>
<dbReference type="CTD" id="6759295"/>
<feature type="transmembrane region" description="Helical" evidence="8">
    <location>
        <begin position="86"/>
        <end position="107"/>
    </location>
</feature>
<dbReference type="PROSITE" id="PS51465">
    <property type="entry name" value="KAZAL_2"/>
    <property type="match status" value="1"/>
</dbReference>
<dbReference type="AlphaFoldDB" id="B3SCW9"/>
<evidence type="ECO:0000256" key="6">
    <source>
        <dbReference type="ARBA" id="ARBA00023136"/>
    </source>
</evidence>
<evidence type="ECO:0000256" key="5">
    <source>
        <dbReference type="ARBA" id="ARBA00022989"/>
    </source>
</evidence>
<feature type="non-terminal residue" evidence="10">
    <location>
        <position position="1"/>
    </location>
</feature>
<comment type="subcellular location">
    <subcellularLocation>
        <location evidence="1 8">Cell membrane</location>
        <topology evidence="1 8">Multi-pass membrane protein</topology>
    </subcellularLocation>
</comment>
<feature type="transmembrane region" description="Helical" evidence="8">
    <location>
        <begin position="188"/>
        <end position="215"/>
    </location>
</feature>
<feature type="transmembrane region" description="Helical" evidence="8">
    <location>
        <begin position="303"/>
        <end position="326"/>
    </location>
</feature>
<keyword evidence="8" id="KW-0813">Transport</keyword>
<dbReference type="RefSeq" id="XP_002118082.1">
    <property type="nucleotide sequence ID" value="XM_002118046.1"/>
</dbReference>
<evidence type="ECO:0000256" key="1">
    <source>
        <dbReference type="ARBA" id="ARBA00004651"/>
    </source>
</evidence>
<dbReference type="SUPFAM" id="SSF103473">
    <property type="entry name" value="MFS general substrate transporter"/>
    <property type="match status" value="1"/>
</dbReference>
<dbReference type="eggNOG" id="KOG3626">
    <property type="taxonomic scope" value="Eukaryota"/>
</dbReference>
<keyword evidence="7" id="KW-1015">Disulfide bond</keyword>
<dbReference type="PANTHER" id="PTHR11388:SF100">
    <property type="entry name" value="SOLUTE CARRIER ORGANIC ANION TRANSPORTER FAMILY MEMBER 4A1"/>
    <property type="match status" value="1"/>
</dbReference>
<dbReference type="Proteomes" id="UP000009022">
    <property type="component" value="Unassembled WGS sequence"/>
</dbReference>
<sequence>GWGAFQPRWLQLLNHRWWLVIVICVYTTFAGMLMTGFAVGTITSVEKRFGLSSTETGSMPSAAEISGAVIGVIASYCGDRGHKGRYLSIGALVMAVGAFTYSIPHFATGKYVVASFSSNYTDLCLVNSSLSSSTCDASLQIFGSSNLRNFFFLFLIAELLMGAGNNLIWSIGITYLDENVPPVSSPLYVSAIYTISMIGPSLGYIIVSIFLKVFVNWPEAAPPGLIPADARWIGAWWLSFVISAACLTAASIPLFGFPRELPGYEAYKRTRQEQAKATNRVDKGYGNSVSDFLKASRDLFKNIPFVCLTITGTFDFIAVNGIGWFFPKILETQFHLSPSEASLTVGYISIIGGCIGMLLGGLLLRAFKLKGRGAAKLTWIISICDCIAFTVFLLGCSNLPFAGVNSPYGSNSNPRINTVNLTASCNTNCMCNSVKYNAICGSDGTTYYSPCHAGCTSSYFDSNRTTTIYHNCSCIQNVNRTRYSYDAIQGSCISECPQYTLFVIGISISMVSVMAKTVPAIEAILRCVADDQRSYGLGLMSSLVRITGNIPGPLIIGAFIDQSCILWTQECTSTRTCWLYDSRNLAKYLYGSMIFVKIVSTTFYVLSWWFY</sequence>
<dbReference type="InParanoid" id="B3SCW9"/>
<dbReference type="Gene3D" id="1.20.1250.20">
    <property type="entry name" value="MFS general substrate transporter like domains"/>
    <property type="match status" value="1"/>
</dbReference>
<feature type="transmembrane region" description="Helical" evidence="8">
    <location>
        <begin position="150"/>
        <end position="176"/>
    </location>
</feature>
<dbReference type="KEGG" id="tad:TRIADDRAFT_1179"/>
<evidence type="ECO:0000256" key="4">
    <source>
        <dbReference type="ARBA" id="ARBA00022692"/>
    </source>
</evidence>
<feature type="transmembrane region" description="Helical" evidence="8">
    <location>
        <begin position="17"/>
        <end position="39"/>
    </location>
</feature>
<feature type="transmembrane region" description="Helical" evidence="8">
    <location>
        <begin position="499"/>
        <end position="518"/>
    </location>
</feature>
<dbReference type="InterPro" id="IPR036058">
    <property type="entry name" value="Kazal_dom_sf"/>
</dbReference>
<evidence type="ECO:0000256" key="3">
    <source>
        <dbReference type="ARBA" id="ARBA00022475"/>
    </source>
</evidence>
<dbReference type="GO" id="GO:0006811">
    <property type="term" value="P:monoatomic ion transport"/>
    <property type="evidence" value="ECO:0007669"/>
    <property type="project" value="UniProtKB-KW"/>
</dbReference>
<feature type="transmembrane region" description="Helical" evidence="8">
    <location>
        <begin position="235"/>
        <end position="257"/>
    </location>
</feature>
<dbReference type="PhylomeDB" id="B3SCW9"/>
<dbReference type="Pfam" id="PF03137">
    <property type="entry name" value="OATP"/>
    <property type="match status" value="1"/>
</dbReference>
<evidence type="ECO:0000259" key="9">
    <source>
        <dbReference type="PROSITE" id="PS51465"/>
    </source>
</evidence>
<dbReference type="InterPro" id="IPR036259">
    <property type="entry name" value="MFS_trans_sf"/>
</dbReference>
<feature type="transmembrane region" description="Helical" evidence="8">
    <location>
        <begin position="379"/>
        <end position="401"/>
    </location>
</feature>
<dbReference type="InterPro" id="IPR002350">
    <property type="entry name" value="Kazal_dom"/>
</dbReference>
<dbReference type="OMA" id="QCTTETT"/>
<keyword evidence="5 8" id="KW-1133">Transmembrane helix</keyword>